<keyword evidence="2" id="KW-1185">Reference proteome</keyword>
<evidence type="ECO:0000313" key="2">
    <source>
        <dbReference type="Proteomes" id="UP001221411"/>
    </source>
</evidence>
<gene>
    <name evidence="1" type="ORF">POL67_41315</name>
</gene>
<reference evidence="1 2" key="1">
    <citation type="submission" date="2022-11" db="EMBL/GenBank/DDBJ databases">
        <title>Minimal conservation of predation-associated metabolite biosynthetic gene clusters underscores biosynthetic potential of Myxococcota including descriptions for ten novel species: Archangium lansinium sp. nov., Myxococcus landrumus sp. nov., Nannocystis bai.</title>
        <authorList>
            <person name="Ahearne A."/>
            <person name="Stevens C."/>
            <person name="Dowd S."/>
        </authorList>
    </citation>
    <scope>NUCLEOTIDE SEQUENCE [LARGE SCALE GENOMIC DNA]</scope>
    <source>
        <strain evidence="1 2">RJM3</strain>
    </source>
</reference>
<evidence type="ECO:0008006" key="3">
    <source>
        <dbReference type="Google" id="ProtNLM"/>
    </source>
</evidence>
<dbReference type="RefSeq" id="WP_271926537.1">
    <property type="nucleotide sequence ID" value="NZ_JAQNDO010000001.1"/>
</dbReference>
<name>A0ABT5F190_9BACT</name>
<dbReference type="Proteomes" id="UP001221411">
    <property type="component" value="Unassembled WGS sequence"/>
</dbReference>
<comment type="caution">
    <text evidence="1">The sequence shown here is derived from an EMBL/GenBank/DDBJ whole genome shotgun (WGS) entry which is preliminary data.</text>
</comment>
<organism evidence="1 2">
    <name type="scientific">Polyangium mundeleinium</name>
    <dbReference type="NCBI Taxonomy" id="2995306"/>
    <lineage>
        <taxon>Bacteria</taxon>
        <taxon>Pseudomonadati</taxon>
        <taxon>Myxococcota</taxon>
        <taxon>Polyangia</taxon>
        <taxon>Polyangiales</taxon>
        <taxon>Polyangiaceae</taxon>
        <taxon>Polyangium</taxon>
    </lineage>
</organism>
<accession>A0ABT5F190</accession>
<proteinExistence type="predicted"/>
<dbReference type="EMBL" id="JAQNDO010000001">
    <property type="protein sequence ID" value="MDC0747844.1"/>
    <property type="molecule type" value="Genomic_DNA"/>
</dbReference>
<evidence type="ECO:0000313" key="1">
    <source>
        <dbReference type="EMBL" id="MDC0747844.1"/>
    </source>
</evidence>
<protein>
    <recommendedName>
        <fullName evidence="3">Secreted protein</fullName>
    </recommendedName>
</protein>
<sequence length="75" mass="7886">MVLHVLRHDFNSVLLAPPEPPLMLPPLGPDPPASVELDPPAPLDAALLLLELNPPTPPLDAEVLLLPDGVALGPR</sequence>